<dbReference type="InterPro" id="IPR029028">
    <property type="entry name" value="Alpha/beta_knot_MTases"/>
</dbReference>
<dbReference type="EMBL" id="DXCC01000005">
    <property type="protein sequence ID" value="HIZ14696.1"/>
    <property type="molecule type" value="Genomic_DNA"/>
</dbReference>
<reference evidence="5" key="1">
    <citation type="journal article" date="2021" name="PeerJ">
        <title>Extensive microbial diversity within the chicken gut microbiome revealed by metagenomics and culture.</title>
        <authorList>
            <person name="Gilroy R."/>
            <person name="Ravi A."/>
            <person name="Getino M."/>
            <person name="Pursley I."/>
            <person name="Horton D.L."/>
            <person name="Alikhan N.F."/>
            <person name="Baker D."/>
            <person name="Gharbi K."/>
            <person name="Hall N."/>
            <person name="Watson M."/>
            <person name="Adriaenssens E.M."/>
            <person name="Foster-Nyarko E."/>
            <person name="Jarju S."/>
            <person name="Secka A."/>
            <person name="Antonio M."/>
            <person name="Oren A."/>
            <person name="Chaudhuri R.R."/>
            <person name="La Ragione R."/>
            <person name="Hildebrand F."/>
            <person name="Pallen M.J."/>
        </authorList>
    </citation>
    <scope>NUCLEOTIDE SEQUENCE</scope>
    <source>
        <strain evidence="5">ChiHjej11B10-19426</strain>
    </source>
</reference>
<dbReference type="GO" id="GO:0005737">
    <property type="term" value="C:cytoplasm"/>
    <property type="evidence" value="ECO:0007669"/>
    <property type="project" value="UniProtKB-ARBA"/>
</dbReference>
<dbReference type="InterPro" id="IPR029026">
    <property type="entry name" value="tRNA_m1G_MTases_N"/>
</dbReference>
<dbReference type="GO" id="GO:0032259">
    <property type="term" value="P:methylation"/>
    <property type="evidence" value="ECO:0007669"/>
    <property type="project" value="UniProtKB-KW"/>
</dbReference>
<dbReference type="InterPro" id="IPR029064">
    <property type="entry name" value="Ribosomal_eL30-like_sf"/>
</dbReference>
<proteinExistence type="inferred from homology"/>
<evidence type="ECO:0000256" key="1">
    <source>
        <dbReference type="ARBA" id="ARBA00007228"/>
    </source>
</evidence>
<dbReference type="GO" id="GO:0006396">
    <property type="term" value="P:RNA processing"/>
    <property type="evidence" value="ECO:0007669"/>
    <property type="project" value="InterPro"/>
</dbReference>
<dbReference type="SUPFAM" id="SSF75217">
    <property type="entry name" value="alpha/beta knot"/>
    <property type="match status" value="1"/>
</dbReference>
<dbReference type="InterPro" id="IPR051259">
    <property type="entry name" value="rRNA_Methyltransferase"/>
</dbReference>
<dbReference type="InterPro" id="IPR053888">
    <property type="entry name" value="MRM3-like_sub_bind"/>
</dbReference>
<evidence type="ECO:0000256" key="2">
    <source>
        <dbReference type="ARBA" id="ARBA00022603"/>
    </source>
</evidence>
<evidence type="ECO:0000259" key="4">
    <source>
        <dbReference type="SMART" id="SM00967"/>
    </source>
</evidence>
<dbReference type="GO" id="GO:0003723">
    <property type="term" value="F:RNA binding"/>
    <property type="evidence" value="ECO:0007669"/>
    <property type="project" value="InterPro"/>
</dbReference>
<dbReference type="GO" id="GO:0008173">
    <property type="term" value="F:RNA methyltransferase activity"/>
    <property type="evidence" value="ECO:0007669"/>
    <property type="project" value="InterPro"/>
</dbReference>
<keyword evidence="2 5" id="KW-0489">Methyltransferase</keyword>
<reference evidence="5" key="2">
    <citation type="submission" date="2021-04" db="EMBL/GenBank/DDBJ databases">
        <authorList>
            <person name="Gilroy R."/>
        </authorList>
    </citation>
    <scope>NUCLEOTIDE SEQUENCE</scope>
    <source>
        <strain evidence="5">ChiHjej11B10-19426</strain>
    </source>
</reference>
<dbReference type="Gene3D" id="3.30.1330.30">
    <property type="match status" value="1"/>
</dbReference>
<comment type="caution">
    <text evidence="5">The sequence shown here is derived from an EMBL/GenBank/DDBJ whole genome shotgun (WGS) entry which is preliminary data.</text>
</comment>
<evidence type="ECO:0000313" key="6">
    <source>
        <dbReference type="Proteomes" id="UP000824014"/>
    </source>
</evidence>
<accession>A0A9D2DCV7</accession>
<evidence type="ECO:0000313" key="5">
    <source>
        <dbReference type="EMBL" id="HIZ14696.1"/>
    </source>
</evidence>
<comment type="similarity">
    <text evidence="1">Belongs to the class IV-like SAM-binding methyltransferase superfamily. RNA methyltransferase TrmH family.</text>
</comment>
<dbReference type="PANTHER" id="PTHR43191">
    <property type="entry name" value="RRNA METHYLTRANSFERASE 3"/>
    <property type="match status" value="1"/>
</dbReference>
<dbReference type="CDD" id="cd18109">
    <property type="entry name" value="SpoU-like_RNA-MTase"/>
    <property type="match status" value="1"/>
</dbReference>
<gene>
    <name evidence="5" type="ORF">H9816_02105</name>
</gene>
<dbReference type="InterPro" id="IPR001537">
    <property type="entry name" value="SpoU_MeTrfase"/>
</dbReference>
<evidence type="ECO:0000256" key="3">
    <source>
        <dbReference type="ARBA" id="ARBA00022679"/>
    </source>
</evidence>
<organism evidence="5 6">
    <name type="scientific">Candidatus Tidjanibacter faecipullorum</name>
    <dbReference type="NCBI Taxonomy" id="2838766"/>
    <lineage>
        <taxon>Bacteria</taxon>
        <taxon>Pseudomonadati</taxon>
        <taxon>Bacteroidota</taxon>
        <taxon>Bacteroidia</taxon>
        <taxon>Bacteroidales</taxon>
        <taxon>Rikenellaceae</taxon>
        <taxon>Tidjanibacter</taxon>
    </lineage>
</organism>
<dbReference type="SUPFAM" id="SSF55315">
    <property type="entry name" value="L30e-like"/>
    <property type="match status" value="1"/>
</dbReference>
<feature type="domain" description="RNA 2-O ribose methyltransferase substrate binding" evidence="4">
    <location>
        <begin position="26"/>
        <end position="95"/>
    </location>
</feature>
<protein>
    <submittedName>
        <fullName evidence="5">RNA methyltransferase</fullName>
    </submittedName>
</protein>
<dbReference type="PANTHER" id="PTHR43191:SF2">
    <property type="entry name" value="RRNA METHYLTRANSFERASE 3, MITOCHONDRIAL"/>
    <property type="match status" value="1"/>
</dbReference>
<dbReference type="Proteomes" id="UP000824014">
    <property type="component" value="Unassembled WGS sequence"/>
</dbReference>
<dbReference type="Gene3D" id="3.40.1280.10">
    <property type="match status" value="1"/>
</dbReference>
<dbReference type="InterPro" id="IPR013123">
    <property type="entry name" value="SpoU_subst-bd"/>
</dbReference>
<name>A0A9D2DCV7_9BACT</name>
<dbReference type="AlphaFoldDB" id="A0A9D2DCV7"/>
<sequence length="255" mass="27549">MVTKAQIQLVRSLADKQARRETGLFVVEGVKMIREALASSFCVERIYVGEGVADAFAQELRQGMAEAVSAKELERLSHLRTPSQAVALVRMPENGGRAGEAFGEELALCLDNVQDPGNLGTILRVADWFGIGEVLCSPDSADCYNSKVVQATMGAIFRVRVRYAPVAEALAGAVRRGVPVYGTFLEGEDIYRAELTSRGVIVMGNEGRGIGAETAACVTRKLFVPPFPAERHGSESLNVAVATAVVCAEFRRRMR</sequence>
<dbReference type="SMART" id="SM00967">
    <property type="entry name" value="SpoU_sub_bind"/>
    <property type="match status" value="1"/>
</dbReference>
<dbReference type="Pfam" id="PF22435">
    <property type="entry name" value="MRM3-like_sub_bind"/>
    <property type="match status" value="1"/>
</dbReference>
<keyword evidence="3" id="KW-0808">Transferase</keyword>
<dbReference type="Pfam" id="PF00588">
    <property type="entry name" value="SpoU_methylase"/>
    <property type="match status" value="1"/>
</dbReference>